<name>A0A7Y8FES8_9PSED</name>
<dbReference type="PANTHER" id="PTHR30118:SF15">
    <property type="entry name" value="TRANSCRIPTIONAL REGULATORY PROTEIN"/>
    <property type="match status" value="1"/>
</dbReference>
<comment type="caution">
    <text evidence="7">The sequence shown here is derived from an EMBL/GenBank/DDBJ whole genome shotgun (WGS) entry which is preliminary data.</text>
</comment>
<dbReference type="EMBL" id="JACARF010000023">
    <property type="protein sequence ID" value="NWE77794.1"/>
    <property type="molecule type" value="Genomic_DNA"/>
</dbReference>
<dbReference type="InterPro" id="IPR050389">
    <property type="entry name" value="LysR-type_TF"/>
</dbReference>
<evidence type="ECO:0000313" key="7">
    <source>
        <dbReference type="EMBL" id="NWE77794.1"/>
    </source>
</evidence>
<keyword evidence="2" id="KW-0805">Transcription regulation</keyword>
<dbReference type="InterPro" id="IPR036388">
    <property type="entry name" value="WH-like_DNA-bd_sf"/>
</dbReference>
<dbReference type="SUPFAM" id="SSF46785">
    <property type="entry name" value="Winged helix' DNA-binding domain"/>
    <property type="match status" value="1"/>
</dbReference>
<keyword evidence="4" id="KW-0804">Transcription</keyword>
<evidence type="ECO:0000313" key="8">
    <source>
        <dbReference type="Proteomes" id="UP000537188"/>
    </source>
</evidence>
<dbReference type="InterPro" id="IPR003309">
    <property type="entry name" value="SCAN_dom"/>
</dbReference>
<dbReference type="InterPro" id="IPR036390">
    <property type="entry name" value="WH_DNA-bd_sf"/>
</dbReference>
<evidence type="ECO:0000259" key="5">
    <source>
        <dbReference type="PROSITE" id="PS50804"/>
    </source>
</evidence>
<dbReference type="Proteomes" id="UP000537188">
    <property type="component" value="Unassembled WGS sequence"/>
</dbReference>
<dbReference type="InterPro" id="IPR005119">
    <property type="entry name" value="LysR_subst-bd"/>
</dbReference>
<dbReference type="SUPFAM" id="SSF53850">
    <property type="entry name" value="Periplasmic binding protein-like II"/>
    <property type="match status" value="1"/>
</dbReference>
<evidence type="ECO:0000256" key="4">
    <source>
        <dbReference type="ARBA" id="ARBA00023163"/>
    </source>
</evidence>
<dbReference type="InterPro" id="IPR000847">
    <property type="entry name" value="LysR_HTH_N"/>
</dbReference>
<evidence type="ECO:0000256" key="2">
    <source>
        <dbReference type="ARBA" id="ARBA00023015"/>
    </source>
</evidence>
<dbReference type="AlphaFoldDB" id="A0A7Y8FES8"/>
<protein>
    <submittedName>
        <fullName evidence="7">LysR family transcriptional regulator</fullName>
    </submittedName>
</protein>
<dbReference type="PROSITE" id="PS50804">
    <property type="entry name" value="SCAN_BOX"/>
    <property type="match status" value="1"/>
</dbReference>
<reference evidence="7 8" key="1">
    <citation type="submission" date="2020-04" db="EMBL/GenBank/DDBJ databases">
        <title>Molecular characterization of pseudomonads from Agaricus bisporus reveal novel blotch 2 pathogens in Western Europe.</title>
        <authorList>
            <person name="Taparia T."/>
            <person name="Krijger M."/>
            <person name="Haynes E."/>
            <person name="Elpinstone J.G."/>
            <person name="Noble R."/>
            <person name="Van Der Wolf J."/>
        </authorList>
    </citation>
    <scope>NUCLEOTIDE SEQUENCE [LARGE SCALE GENOMIC DNA]</scope>
    <source>
        <strain evidence="7 8">IPO3781</strain>
    </source>
</reference>
<accession>A0A7Y8FES8</accession>
<evidence type="ECO:0000256" key="1">
    <source>
        <dbReference type="ARBA" id="ARBA00009437"/>
    </source>
</evidence>
<dbReference type="GO" id="GO:0003700">
    <property type="term" value="F:DNA-binding transcription factor activity"/>
    <property type="evidence" value="ECO:0007669"/>
    <property type="project" value="InterPro"/>
</dbReference>
<dbReference type="CDD" id="cd08417">
    <property type="entry name" value="PBP2_Nitroaromatics_like"/>
    <property type="match status" value="1"/>
</dbReference>
<dbReference type="RefSeq" id="WP_177115165.1">
    <property type="nucleotide sequence ID" value="NZ_JACARF010000023.1"/>
</dbReference>
<dbReference type="GO" id="GO:0003677">
    <property type="term" value="F:DNA binding"/>
    <property type="evidence" value="ECO:0007669"/>
    <property type="project" value="UniProtKB-KW"/>
</dbReference>
<sequence>MNKIHSKVENLDLNLLRVFEAVFQERHLTRAAEILSLTPSAVSHALRRLREYLDDPLFVRQGKAMVATPVCLRDAPALLDQLARLRQILQQWGRFDPRSTRQMFRIGMPEAVETSLMPALQTVLFEQAPNALFSSVAFDRAQMARMLASGRLDIIIDVALPIRDPVRHQPLLEDNFCVVARKGHPLGGEPNLQQYLDASHVAVSSRAGGLVLEDAALSNLGLQRPVALRCQTYVSAFAIVAASDHLLTVPEQLSRETPGASSLQCWRTPFQLPKVQLHLYWHSNTDTDPANEWLRNVVVSAVREHTERGARAKDED</sequence>
<dbReference type="PRINTS" id="PR00039">
    <property type="entry name" value="HTHLYSR"/>
</dbReference>
<feature type="domain" description="SCAN box" evidence="5">
    <location>
        <begin position="70"/>
        <end position="131"/>
    </location>
</feature>
<comment type="similarity">
    <text evidence="1">Belongs to the LysR transcriptional regulatory family.</text>
</comment>
<dbReference type="PANTHER" id="PTHR30118">
    <property type="entry name" value="HTH-TYPE TRANSCRIPTIONAL REGULATOR LEUO-RELATED"/>
    <property type="match status" value="1"/>
</dbReference>
<gene>
    <name evidence="7" type="ORF">HX828_19705</name>
</gene>
<organism evidence="7 8">
    <name type="scientific">Pseudomonas yamanorum</name>
    <dbReference type="NCBI Taxonomy" id="515393"/>
    <lineage>
        <taxon>Bacteria</taxon>
        <taxon>Pseudomonadati</taxon>
        <taxon>Pseudomonadota</taxon>
        <taxon>Gammaproteobacteria</taxon>
        <taxon>Pseudomonadales</taxon>
        <taxon>Pseudomonadaceae</taxon>
        <taxon>Pseudomonas</taxon>
    </lineage>
</organism>
<dbReference type="PROSITE" id="PS50931">
    <property type="entry name" value="HTH_LYSR"/>
    <property type="match status" value="1"/>
</dbReference>
<dbReference type="InterPro" id="IPR037402">
    <property type="entry name" value="YidZ_PBP2"/>
</dbReference>
<evidence type="ECO:0000259" key="6">
    <source>
        <dbReference type="PROSITE" id="PS50931"/>
    </source>
</evidence>
<dbReference type="Gene3D" id="3.40.190.10">
    <property type="entry name" value="Periplasmic binding protein-like II"/>
    <property type="match status" value="2"/>
</dbReference>
<evidence type="ECO:0000256" key="3">
    <source>
        <dbReference type="ARBA" id="ARBA00023125"/>
    </source>
</evidence>
<dbReference type="Pfam" id="PF00126">
    <property type="entry name" value="HTH_1"/>
    <property type="match status" value="1"/>
</dbReference>
<keyword evidence="3" id="KW-0238">DNA-binding</keyword>
<dbReference type="Gene3D" id="1.10.10.10">
    <property type="entry name" value="Winged helix-like DNA-binding domain superfamily/Winged helix DNA-binding domain"/>
    <property type="match status" value="1"/>
</dbReference>
<dbReference type="Pfam" id="PF03466">
    <property type="entry name" value="LysR_substrate"/>
    <property type="match status" value="1"/>
</dbReference>
<feature type="domain" description="HTH lysR-type" evidence="6">
    <location>
        <begin position="11"/>
        <end position="68"/>
    </location>
</feature>
<proteinExistence type="inferred from homology"/>